<sequence length="250" mass="27373">MPKGLTMMNDDETAEATIAADGAEPETTVFSERQLREAERIAEALVFASSEPVSVAFIAERLPRGMDVVAILQHLKVLYAERGVNLVQVGGQWAFRTAGNLSFVIRAEEKEPKKLSRAALEVLAIIAYHQPVTRAEIEEIRGVQTSRGTLDVLMEAGWVRFRGRRRTPGRPVTIGTTVEFLDHFGLEELRDLPGLEELKGAGLLSGRIPSNFGVPLPMMSDELREDEDPITQLDLEELGLLAPGGGDGDD</sequence>
<keyword evidence="3" id="KW-0159">Chromosome partition</keyword>
<keyword evidence="2" id="KW-0132">Cell division</keyword>
<evidence type="ECO:0000313" key="5">
    <source>
        <dbReference type="EMBL" id="CUX17807.1"/>
    </source>
</evidence>
<keyword evidence="4" id="KW-0131">Cell cycle</keyword>
<proteinExistence type="predicted"/>
<reference evidence="5 6" key="1">
    <citation type="submission" date="2016-01" db="EMBL/GenBank/DDBJ databases">
        <authorList>
            <person name="Oliw E.H."/>
        </authorList>
    </citation>
    <scope>NUCLEOTIDE SEQUENCE [LARGE SCALE GENOMIC DNA]</scope>
    <source>
        <strain evidence="5 6">Zutra 3-1</strain>
    </source>
</reference>
<dbReference type="Proteomes" id="UP000191987">
    <property type="component" value="Unassembled WGS sequence"/>
</dbReference>
<dbReference type="InterPro" id="IPR036388">
    <property type="entry name" value="WH-like_DNA-bd_sf"/>
</dbReference>
<dbReference type="NCBIfam" id="TIGR00281">
    <property type="entry name" value="SMC-Scp complex subunit ScpB"/>
    <property type="match status" value="1"/>
</dbReference>
<accession>A0A1S7P8X4</accession>
<keyword evidence="1" id="KW-0963">Cytoplasm</keyword>
<gene>
    <name evidence="5" type="ORF">AGR7C_Cc120022</name>
</gene>
<dbReference type="GO" id="GO:0051304">
    <property type="term" value="P:chromosome separation"/>
    <property type="evidence" value="ECO:0007669"/>
    <property type="project" value="InterPro"/>
</dbReference>
<dbReference type="PANTHER" id="PTHR34298">
    <property type="entry name" value="SEGREGATION AND CONDENSATION PROTEIN B"/>
    <property type="match status" value="1"/>
</dbReference>
<protein>
    <submittedName>
        <fullName evidence="5">Segregation and condensation protein B</fullName>
    </submittedName>
</protein>
<dbReference type="SUPFAM" id="SSF46785">
    <property type="entry name" value="Winged helix' DNA-binding domain"/>
    <property type="match status" value="2"/>
</dbReference>
<dbReference type="EMBL" id="FBWG01000004">
    <property type="protein sequence ID" value="CUX17807.1"/>
    <property type="molecule type" value="Genomic_DNA"/>
</dbReference>
<dbReference type="Pfam" id="PF04079">
    <property type="entry name" value="SMC_ScpB"/>
    <property type="match status" value="1"/>
</dbReference>
<evidence type="ECO:0000256" key="1">
    <source>
        <dbReference type="ARBA" id="ARBA00022490"/>
    </source>
</evidence>
<dbReference type="GO" id="GO:0051301">
    <property type="term" value="P:cell division"/>
    <property type="evidence" value="ECO:0007669"/>
    <property type="project" value="UniProtKB-KW"/>
</dbReference>
<organism evidence="5 6">
    <name type="scientific">Agrobacterium deltaense Zutra 3/1</name>
    <dbReference type="NCBI Taxonomy" id="1183427"/>
    <lineage>
        <taxon>Bacteria</taxon>
        <taxon>Pseudomonadati</taxon>
        <taxon>Pseudomonadota</taxon>
        <taxon>Alphaproteobacteria</taxon>
        <taxon>Hyphomicrobiales</taxon>
        <taxon>Rhizobiaceae</taxon>
        <taxon>Rhizobium/Agrobacterium group</taxon>
        <taxon>Agrobacterium</taxon>
    </lineage>
</organism>
<dbReference type="InterPro" id="IPR005234">
    <property type="entry name" value="ScpB_csome_segregation"/>
</dbReference>
<evidence type="ECO:0000256" key="2">
    <source>
        <dbReference type="ARBA" id="ARBA00022618"/>
    </source>
</evidence>
<evidence type="ECO:0000313" key="6">
    <source>
        <dbReference type="Proteomes" id="UP000191987"/>
    </source>
</evidence>
<evidence type="ECO:0000256" key="4">
    <source>
        <dbReference type="ARBA" id="ARBA00023306"/>
    </source>
</evidence>
<dbReference type="InterPro" id="IPR036390">
    <property type="entry name" value="WH_DNA-bd_sf"/>
</dbReference>
<evidence type="ECO:0000256" key="3">
    <source>
        <dbReference type="ARBA" id="ARBA00022829"/>
    </source>
</evidence>
<dbReference type="PANTHER" id="PTHR34298:SF2">
    <property type="entry name" value="SEGREGATION AND CONDENSATION PROTEIN B"/>
    <property type="match status" value="1"/>
</dbReference>
<dbReference type="Gene3D" id="1.10.10.10">
    <property type="entry name" value="Winged helix-like DNA-binding domain superfamily/Winged helix DNA-binding domain"/>
    <property type="match status" value="2"/>
</dbReference>
<name>A0A1S7P8X4_9HYPH</name>
<dbReference type="AlphaFoldDB" id="A0A1S7P8X4"/>